<organism evidence="7 8">
    <name type="scientific">Manihot esculenta</name>
    <name type="common">Cassava</name>
    <name type="synonym">Jatropha manihot</name>
    <dbReference type="NCBI Taxonomy" id="3983"/>
    <lineage>
        <taxon>Eukaryota</taxon>
        <taxon>Viridiplantae</taxon>
        <taxon>Streptophyta</taxon>
        <taxon>Embryophyta</taxon>
        <taxon>Tracheophyta</taxon>
        <taxon>Spermatophyta</taxon>
        <taxon>Magnoliopsida</taxon>
        <taxon>eudicotyledons</taxon>
        <taxon>Gunneridae</taxon>
        <taxon>Pentapetalae</taxon>
        <taxon>rosids</taxon>
        <taxon>fabids</taxon>
        <taxon>Malpighiales</taxon>
        <taxon>Euphorbiaceae</taxon>
        <taxon>Crotonoideae</taxon>
        <taxon>Manihoteae</taxon>
        <taxon>Manihot</taxon>
    </lineage>
</organism>
<feature type="repeat" description="Pumilio" evidence="4">
    <location>
        <begin position="281"/>
        <end position="316"/>
    </location>
</feature>
<keyword evidence="2" id="KW-0810">Translation regulation</keyword>
<dbReference type="InterPro" id="IPR001313">
    <property type="entry name" value="Pumilio_RNA-bd_rpt"/>
</dbReference>
<dbReference type="InterPro" id="IPR011989">
    <property type="entry name" value="ARM-like"/>
</dbReference>
<gene>
    <name evidence="7" type="ORF">MANES_14G015800v8</name>
</gene>
<feature type="region of interest" description="Disordered" evidence="5">
    <location>
        <begin position="1"/>
        <end position="22"/>
    </location>
</feature>
<comment type="caution">
    <text evidence="7">The sequence shown here is derived from an EMBL/GenBank/DDBJ whole genome shotgun (WGS) entry which is preliminary data.</text>
</comment>
<feature type="repeat" description="Pumilio" evidence="4">
    <location>
        <begin position="352"/>
        <end position="388"/>
    </location>
</feature>
<dbReference type="PROSITE" id="PS50302">
    <property type="entry name" value="PUM"/>
    <property type="match status" value="4"/>
</dbReference>
<evidence type="ECO:0000313" key="8">
    <source>
        <dbReference type="Proteomes" id="UP000091857"/>
    </source>
</evidence>
<keyword evidence="3" id="KW-0694">RNA-binding</keyword>
<dbReference type="GO" id="GO:0010608">
    <property type="term" value="P:post-transcriptional regulation of gene expression"/>
    <property type="evidence" value="ECO:0000318"/>
    <property type="project" value="GO_Central"/>
</dbReference>
<keyword evidence="1" id="KW-0677">Repeat</keyword>
<dbReference type="Gramene" id="Manes.14G015800.1.v8.1">
    <property type="protein sequence ID" value="Manes.14G015800.1.v8.1.CDS.1"/>
    <property type="gene ID" value="Manes.14G015800.v8.1"/>
</dbReference>
<dbReference type="SMART" id="SM00025">
    <property type="entry name" value="Pumilio"/>
    <property type="match status" value="8"/>
</dbReference>
<dbReference type="InterPro" id="IPR016024">
    <property type="entry name" value="ARM-type_fold"/>
</dbReference>
<dbReference type="Pfam" id="PF22493">
    <property type="entry name" value="PUF_NOP9"/>
    <property type="match status" value="1"/>
</dbReference>
<evidence type="ECO:0000259" key="6">
    <source>
        <dbReference type="PROSITE" id="PS50303"/>
    </source>
</evidence>
<protein>
    <recommendedName>
        <fullName evidence="6">PUM-HD domain-containing protein</fullName>
    </recommendedName>
</protein>
<dbReference type="STRING" id="3983.A0A2C9UI37"/>
<dbReference type="Gene3D" id="1.25.10.10">
    <property type="entry name" value="Leucine-rich Repeat Variant"/>
    <property type="match status" value="1"/>
</dbReference>
<feature type="domain" description="PUM-HD" evidence="6">
    <location>
        <begin position="141"/>
        <end position="489"/>
    </location>
</feature>
<dbReference type="Pfam" id="PF00806">
    <property type="entry name" value="PUF"/>
    <property type="match status" value="3"/>
</dbReference>
<accession>A0A2C9UI37</accession>
<dbReference type="OrthoDB" id="668540at2759"/>
<reference evidence="8" key="1">
    <citation type="journal article" date="2016" name="Nat. Biotechnol.">
        <title>Sequencing wild and cultivated cassava and related species reveals extensive interspecific hybridization and genetic diversity.</title>
        <authorList>
            <person name="Bredeson J.V."/>
            <person name="Lyons J.B."/>
            <person name="Prochnik S.E."/>
            <person name="Wu G.A."/>
            <person name="Ha C.M."/>
            <person name="Edsinger-Gonzales E."/>
            <person name="Grimwood J."/>
            <person name="Schmutz J."/>
            <person name="Rabbi I.Y."/>
            <person name="Egesi C."/>
            <person name="Nauluvula P."/>
            <person name="Lebot V."/>
            <person name="Ndunguru J."/>
            <person name="Mkamilo G."/>
            <person name="Bart R.S."/>
            <person name="Setter T.L."/>
            <person name="Gleadow R.M."/>
            <person name="Kulakow P."/>
            <person name="Ferguson M.E."/>
            <person name="Rounsley S."/>
            <person name="Rokhsar D.S."/>
        </authorList>
    </citation>
    <scope>NUCLEOTIDE SEQUENCE [LARGE SCALE GENOMIC DNA]</scope>
    <source>
        <strain evidence="8">cv. AM560-2</strain>
    </source>
</reference>
<name>A0A2C9UI37_MANES</name>
<dbReference type="SUPFAM" id="SSF48371">
    <property type="entry name" value="ARM repeat"/>
    <property type="match status" value="1"/>
</dbReference>
<dbReference type="GO" id="GO:0005737">
    <property type="term" value="C:cytoplasm"/>
    <property type="evidence" value="ECO:0000318"/>
    <property type="project" value="GO_Central"/>
</dbReference>
<dbReference type="GO" id="GO:0006417">
    <property type="term" value="P:regulation of translation"/>
    <property type="evidence" value="ECO:0007669"/>
    <property type="project" value="UniProtKB-KW"/>
</dbReference>
<evidence type="ECO:0000256" key="4">
    <source>
        <dbReference type="PROSITE-ProRule" id="PRU00317"/>
    </source>
</evidence>
<evidence type="ECO:0000313" key="7">
    <source>
        <dbReference type="EMBL" id="OAY30242.1"/>
    </source>
</evidence>
<evidence type="ECO:0000256" key="5">
    <source>
        <dbReference type="SAM" id="MobiDB-lite"/>
    </source>
</evidence>
<evidence type="ECO:0000256" key="3">
    <source>
        <dbReference type="ARBA" id="ARBA00022884"/>
    </source>
</evidence>
<keyword evidence="8" id="KW-1185">Reference proteome</keyword>
<dbReference type="AlphaFoldDB" id="A0A2C9UI37"/>
<feature type="repeat" description="Pumilio" evidence="4">
    <location>
        <begin position="422"/>
        <end position="464"/>
    </location>
</feature>
<sequence>MEKEKEIAEPENSETPKSVSSVDSSVESLTLSLGNLSLNNGTLASLWGTSIDSSNGSLAFSGDSNSTEIQEVRADIQETGYLGNSKPIPPPLYPESIWGVENARNPLFANLRLSVPAFYQPNNTDGACNSTPEGSSVKLCQDSTTCQQNQESVNGAVLCGVKIEGYDFVTLAVNEEGSKILQNILKLRHPELTSQILERVIAPLYGVPIICILMVDEWGWHVCSKLIDSCNDQQLLLILETITMHQELFINLSINLYGSKLIKKMVKLLKRSPFIYCLVVRLYAGFYTLMMDRIGSYVLSYCLDYLDITHSALLYEAAISLCLELATHVMGCISLNNLIDKIQGPHRQCLLELISNNAVFLSHDPSGNHVVQKVLALENPIFTERICSLLRGHYVRLSLQKWGSHVVEKCLKSSAMHYAVEELVNSSNNQLLQVARDQFGNYVIQRALKVTKKMNDPFHLELLRSLQPHLETLRKGYGRNVFNLIVNGVPFDEARFPSYNSIVC</sequence>
<dbReference type="PANTHER" id="PTHR12537">
    <property type="entry name" value="RNA BINDING PROTEIN PUMILIO-RELATED"/>
    <property type="match status" value="1"/>
</dbReference>
<feature type="repeat" description="Pumilio" evidence="4">
    <location>
        <begin position="162"/>
        <end position="198"/>
    </location>
</feature>
<dbReference type="EMBL" id="CM004400">
    <property type="protein sequence ID" value="OAY30242.1"/>
    <property type="molecule type" value="Genomic_DNA"/>
</dbReference>
<evidence type="ECO:0000256" key="1">
    <source>
        <dbReference type="ARBA" id="ARBA00022737"/>
    </source>
</evidence>
<dbReference type="Proteomes" id="UP000091857">
    <property type="component" value="Chromosome 14"/>
</dbReference>
<dbReference type="PANTHER" id="PTHR12537:SF137">
    <property type="entry name" value="PUMILIO HOMOLOG 16-RELATED"/>
    <property type="match status" value="1"/>
</dbReference>
<evidence type="ECO:0000256" key="2">
    <source>
        <dbReference type="ARBA" id="ARBA00022845"/>
    </source>
</evidence>
<dbReference type="InterPro" id="IPR033133">
    <property type="entry name" value="PUM-HD"/>
</dbReference>
<dbReference type="GO" id="GO:0003729">
    <property type="term" value="F:mRNA binding"/>
    <property type="evidence" value="ECO:0000318"/>
    <property type="project" value="GO_Central"/>
</dbReference>
<dbReference type="PROSITE" id="PS50303">
    <property type="entry name" value="PUM_HD"/>
    <property type="match status" value="1"/>
</dbReference>
<proteinExistence type="predicted"/>